<dbReference type="GO" id="GO:0016740">
    <property type="term" value="F:transferase activity"/>
    <property type="evidence" value="ECO:0007669"/>
    <property type="project" value="UniProtKB-KW"/>
</dbReference>
<dbReference type="Proteomes" id="UP000253034">
    <property type="component" value="Unassembled WGS sequence"/>
</dbReference>
<reference evidence="2 3" key="1">
    <citation type="submission" date="2018-07" db="EMBL/GenBank/DDBJ databases">
        <title>Genomic Encyclopedia of Type Strains, Phase IV (KMG-IV): sequencing the most valuable type-strain genomes for metagenomic binning, comparative biology and taxonomic classification.</title>
        <authorList>
            <person name="Goeker M."/>
        </authorList>
    </citation>
    <scope>NUCLEOTIDE SEQUENCE [LARGE SCALE GENOMIC DNA]</scope>
    <source>
        <strain evidence="2 3">DSM 27016</strain>
    </source>
</reference>
<keyword evidence="2" id="KW-0808">Transferase</keyword>
<accession>A0A369ALA5</accession>
<dbReference type="PANTHER" id="PTHR36836">
    <property type="entry name" value="COLANIC ACID BIOSYNTHESIS PROTEIN WCAK"/>
    <property type="match status" value="1"/>
</dbReference>
<feature type="domain" description="Polysaccharide pyruvyl transferase" evidence="1">
    <location>
        <begin position="15"/>
        <end position="311"/>
    </location>
</feature>
<evidence type="ECO:0000313" key="2">
    <source>
        <dbReference type="EMBL" id="RCX09875.1"/>
    </source>
</evidence>
<dbReference type="EMBL" id="QPJT01000033">
    <property type="protein sequence ID" value="RCX09875.1"/>
    <property type="molecule type" value="Genomic_DNA"/>
</dbReference>
<evidence type="ECO:0000313" key="3">
    <source>
        <dbReference type="Proteomes" id="UP000253034"/>
    </source>
</evidence>
<dbReference type="Pfam" id="PF04230">
    <property type="entry name" value="PS_pyruv_trans"/>
    <property type="match status" value="1"/>
</dbReference>
<keyword evidence="3" id="KW-1185">Reference proteome</keyword>
<dbReference type="AlphaFoldDB" id="A0A369ALA5"/>
<dbReference type="RefSeq" id="WP_114299699.1">
    <property type="nucleotide sequence ID" value="NZ_QPJT01000033.1"/>
</dbReference>
<dbReference type="PANTHER" id="PTHR36836:SF1">
    <property type="entry name" value="COLANIC ACID BIOSYNTHESIS PROTEIN WCAK"/>
    <property type="match status" value="1"/>
</dbReference>
<name>A0A369ALA5_9FIRM</name>
<proteinExistence type="predicted"/>
<gene>
    <name evidence="2" type="ORF">DFR58_13314</name>
</gene>
<dbReference type="InterPro" id="IPR007345">
    <property type="entry name" value="Polysacch_pyruvyl_Trfase"/>
</dbReference>
<protein>
    <submittedName>
        <fullName evidence="2">Polysaccharide pyruvyl transferase WcaK-like protein</fullName>
    </submittedName>
</protein>
<sequence length="375" mass="41916">MSKSFLLYGHGGAYNHGAEAIVKCTAALIKDIFPTSTIALSTHFKEQDLQFAMPVDDYCTRDMNYVEADRASTQKGLYDAMIYKSTLDKITPNSVCLSVGGDNYCYDNWRKWKTIHERALGSGAKSILWSCSVEPSMITVEMLDTLKAHHLITARESLTYNALRQSGLDNVVLCSDVAFLLEPEKAALPQGFVKGNAVAVNVSPLVVRREIKKGITVENIKNLIRFIIRETTMNVALVPHVVMPMDNDYLLLREIYEELEPNDRICLISDKLSAAQYKYIISKCRLGIFARTHASIAAYSSCVPAIAIGYSVKAKGIAADLRLDDYVLPLDSFSDGYSLLTMFKDLLQNENKLSHMLKEKMPAYKENARKNPACR</sequence>
<organism evidence="2 3">
    <name type="scientific">Anaerobacterium chartisolvens</name>
    <dbReference type="NCBI Taxonomy" id="1297424"/>
    <lineage>
        <taxon>Bacteria</taxon>
        <taxon>Bacillati</taxon>
        <taxon>Bacillota</taxon>
        <taxon>Clostridia</taxon>
        <taxon>Eubacteriales</taxon>
        <taxon>Oscillospiraceae</taxon>
        <taxon>Anaerobacterium</taxon>
    </lineage>
</organism>
<evidence type="ECO:0000259" key="1">
    <source>
        <dbReference type="Pfam" id="PF04230"/>
    </source>
</evidence>
<dbReference type="OrthoDB" id="1814359at2"/>
<comment type="caution">
    <text evidence="2">The sequence shown here is derived from an EMBL/GenBank/DDBJ whole genome shotgun (WGS) entry which is preliminary data.</text>
</comment>